<gene>
    <name evidence="2" type="ORF">LF41_2428</name>
</gene>
<accession>A0A0A2WIA6</accession>
<dbReference type="PIRSF" id="PIRSF034565">
    <property type="entry name" value="UCP034565"/>
    <property type="match status" value="1"/>
</dbReference>
<dbReference type="eggNOG" id="COG2369">
    <property type="taxonomic scope" value="Bacteria"/>
</dbReference>
<dbReference type="AlphaFoldDB" id="A0A0A2WIA6"/>
<proteinExistence type="predicted"/>
<feature type="domain" description="Phage head morphogenesis" evidence="1">
    <location>
        <begin position="152"/>
        <end position="273"/>
    </location>
</feature>
<organism evidence="2 3">
    <name type="scientific">Lysobacter dokdonensis DS-58</name>
    <dbReference type="NCBI Taxonomy" id="1300345"/>
    <lineage>
        <taxon>Bacteria</taxon>
        <taxon>Pseudomonadati</taxon>
        <taxon>Pseudomonadota</taxon>
        <taxon>Gammaproteobacteria</taxon>
        <taxon>Lysobacterales</taxon>
        <taxon>Lysobacteraceae</taxon>
        <taxon>Noviluteimonas</taxon>
    </lineage>
</organism>
<comment type="caution">
    <text evidence="2">The sequence shown here is derived from an EMBL/GenBank/DDBJ whole genome shotgun (WGS) entry which is preliminary data.</text>
</comment>
<evidence type="ECO:0000313" key="3">
    <source>
        <dbReference type="Proteomes" id="UP000030518"/>
    </source>
</evidence>
<name>A0A0A2WIA6_9GAMM</name>
<dbReference type="RefSeq" id="WP_036166857.1">
    <property type="nucleotide sequence ID" value="NZ_JRKJ01000005.1"/>
</dbReference>
<keyword evidence="3" id="KW-1185">Reference proteome</keyword>
<dbReference type="Proteomes" id="UP000030518">
    <property type="component" value="Unassembled WGS sequence"/>
</dbReference>
<dbReference type="Pfam" id="PF04233">
    <property type="entry name" value="Phage_Mu_F"/>
    <property type="match status" value="1"/>
</dbReference>
<protein>
    <submittedName>
        <fullName evidence="2">Phage Mu protein F like protein</fullName>
    </submittedName>
</protein>
<dbReference type="STRING" id="1300345.LF41_2428"/>
<dbReference type="PATRIC" id="fig|1300345.3.peg.997"/>
<dbReference type="InterPro" id="IPR017029">
    <property type="entry name" value="Phage_head_put"/>
</dbReference>
<dbReference type="OrthoDB" id="8614104at2"/>
<dbReference type="InterPro" id="IPR006528">
    <property type="entry name" value="Phage_head_morphogenesis_dom"/>
</dbReference>
<sequence length="360" mass="40221">MPVNDILLDRVIDREVDLRRFERGVILRLIAVLNRTDARLTAQLSEALLRLDRESFTVERLEALLASVRATNAEAYAAVFAALEPELRDLAALEAEAQATLMQRTVPAAVQLRVPVVGVGLDVVYAAAFSQPFQGRLLRDWVRTVEQGRLVQIRNAVRAGYVEGRTTSEIIRSIRGTKALNYADGLLDRSRRELATVVQTALSHTAQTARQAFTDANAGLVKAIKWVSTLDSRTSPMCRVRDGLLYTTEHKPVGHKVPWLEGPGRLHFNCRSVSVPVLKSWRELGLDADELPAGTRASMDGQVPADLTYAQWFAKQSAARQDEIVGPVRGKLFREGKVSFDRFTDDRGRWLTLDNLRERL</sequence>
<evidence type="ECO:0000259" key="1">
    <source>
        <dbReference type="Pfam" id="PF04233"/>
    </source>
</evidence>
<evidence type="ECO:0000313" key="2">
    <source>
        <dbReference type="EMBL" id="KGQ19921.1"/>
    </source>
</evidence>
<reference evidence="2 3" key="1">
    <citation type="submission" date="2014-09" db="EMBL/GenBank/DDBJ databases">
        <title>Genome sequences of Lysobacter dokdonensis DS-58.</title>
        <authorList>
            <person name="Kim J.F."/>
            <person name="Kwak M.-J."/>
        </authorList>
    </citation>
    <scope>NUCLEOTIDE SEQUENCE [LARGE SCALE GENOMIC DNA]</scope>
    <source>
        <strain evidence="2 3">DS-58</strain>
    </source>
</reference>
<dbReference type="EMBL" id="JRKJ01000005">
    <property type="protein sequence ID" value="KGQ19921.1"/>
    <property type="molecule type" value="Genomic_DNA"/>
</dbReference>